<dbReference type="SMART" id="SM00409">
    <property type="entry name" value="IG"/>
    <property type="match status" value="2"/>
</dbReference>
<dbReference type="GeneID" id="111355147"/>
<feature type="chain" id="PRO_5044698807" evidence="1">
    <location>
        <begin position="19"/>
        <end position="335"/>
    </location>
</feature>
<evidence type="ECO:0000256" key="1">
    <source>
        <dbReference type="SAM" id="SignalP"/>
    </source>
</evidence>
<dbReference type="InterPro" id="IPR003599">
    <property type="entry name" value="Ig_sub"/>
</dbReference>
<feature type="signal peptide" evidence="1">
    <location>
        <begin position="1"/>
        <end position="18"/>
    </location>
</feature>
<dbReference type="GO" id="GO:0032589">
    <property type="term" value="C:neuron projection membrane"/>
    <property type="evidence" value="ECO:0007669"/>
    <property type="project" value="TreeGrafter"/>
</dbReference>
<evidence type="ECO:0000313" key="4">
    <source>
        <dbReference type="RefSeq" id="XP_022824668.1"/>
    </source>
</evidence>
<dbReference type="PROSITE" id="PS50835">
    <property type="entry name" value="IG_LIKE"/>
    <property type="match status" value="2"/>
</dbReference>
<gene>
    <name evidence="4 5" type="primary">LOC111355147</name>
</gene>
<keyword evidence="1" id="KW-0732">Signal</keyword>
<feature type="domain" description="Ig-like" evidence="2">
    <location>
        <begin position="150"/>
        <end position="243"/>
    </location>
</feature>
<dbReference type="Pfam" id="PF13927">
    <property type="entry name" value="Ig_3"/>
    <property type="match status" value="1"/>
</dbReference>
<protein>
    <submittedName>
        <fullName evidence="4 5">Lachesin-like</fullName>
    </submittedName>
</protein>
<dbReference type="InterPro" id="IPR007110">
    <property type="entry name" value="Ig-like_dom"/>
</dbReference>
<dbReference type="InterPro" id="IPR037448">
    <property type="entry name" value="Zig-8"/>
</dbReference>
<sequence length="335" mass="36667">MCACAWRLHVFTAALVLAAHLIKVLSCGEAGAGPRLTKRYVGLYTGPYFDPSAPNNITTQLGTHAYLPCKVRQLSNKSVSWIRRRDAHILTVDRFTFIADERFQAFLVEATDTWTLQVKYVQARDAGVYECQVGTEPKMSHFVQLNVVVPKIEIVGESELYVKAGTTVSLKCVITQALEEPAYIFWYHNDERVLNYDKSLVEIRMERVAPDTTVGNLIIYSPRREDSGNYSCSPSNLDSASVMLHVLSGEQPAAMQHGNGARGAAPRRALLAAAALPALLPALPGLPALPALPRLPGLAPAAPHVRPQLVLLRLLLLLALALLCPVLCHDEDDGQ</sequence>
<dbReference type="InterPro" id="IPR003598">
    <property type="entry name" value="Ig_sub2"/>
</dbReference>
<dbReference type="CDD" id="cd00096">
    <property type="entry name" value="Ig"/>
    <property type="match status" value="1"/>
</dbReference>
<dbReference type="SMART" id="SM00408">
    <property type="entry name" value="IGc2"/>
    <property type="match status" value="2"/>
</dbReference>
<dbReference type="InterPro" id="IPR036179">
    <property type="entry name" value="Ig-like_dom_sf"/>
</dbReference>
<organism evidence="3 4">
    <name type="scientific">Spodoptera litura</name>
    <name type="common">Asian cotton leafworm</name>
    <dbReference type="NCBI Taxonomy" id="69820"/>
    <lineage>
        <taxon>Eukaryota</taxon>
        <taxon>Metazoa</taxon>
        <taxon>Ecdysozoa</taxon>
        <taxon>Arthropoda</taxon>
        <taxon>Hexapoda</taxon>
        <taxon>Insecta</taxon>
        <taxon>Pterygota</taxon>
        <taxon>Neoptera</taxon>
        <taxon>Endopterygota</taxon>
        <taxon>Lepidoptera</taxon>
        <taxon>Glossata</taxon>
        <taxon>Ditrysia</taxon>
        <taxon>Noctuoidea</taxon>
        <taxon>Noctuidae</taxon>
        <taxon>Amphipyrinae</taxon>
        <taxon>Spodoptera</taxon>
    </lineage>
</organism>
<evidence type="ECO:0000259" key="2">
    <source>
        <dbReference type="PROSITE" id="PS50835"/>
    </source>
</evidence>
<feature type="domain" description="Ig-like" evidence="2">
    <location>
        <begin position="47"/>
        <end position="133"/>
    </location>
</feature>
<dbReference type="SUPFAM" id="SSF48726">
    <property type="entry name" value="Immunoglobulin"/>
    <property type="match status" value="2"/>
</dbReference>
<dbReference type="PANTHER" id="PTHR23279:SF21">
    <property type="entry name" value="DEFECTIVE PROBOSCIS EXTENSION RESPONSE 11, ISOFORM B-RELATED"/>
    <property type="match status" value="1"/>
</dbReference>
<dbReference type="InterPro" id="IPR013098">
    <property type="entry name" value="Ig_I-set"/>
</dbReference>
<dbReference type="GO" id="GO:0050808">
    <property type="term" value="P:synapse organization"/>
    <property type="evidence" value="ECO:0007669"/>
    <property type="project" value="TreeGrafter"/>
</dbReference>
<dbReference type="RefSeq" id="XP_022824668.1">
    <property type="nucleotide sequence ID" value="XM_022968900.1"/>
</dbReference>
<dbReference type="Pfam" id="PF07679">
    <property type="entry name" value="I-set"/>
    <property type="match status" value="1"/>
</dbReference>
<dbReference type="PANTHER" id="PTHR23279">
    <property type="entry name" value="DEFECTIVE PROBOSCIS EXTENSION RESPONSE DPR -RELATED"/>
    <property type="match status" value="1"/>
</dbReference>
<dbReference type="FunFam" id="2.60.40.10:FF:000129">
    <property type="entry name" value="CLUMA_CG018772, isoform A"/>
    <property type="match status" value="1"/>
</dbReference>
<dbReference type="InterPro" id="IPR013783">
    <property type="entry name" value="Ig-like_fold"/>
</dbReference>
<name>A0A9J7IR31_SPOLT</name>
<dbReference type="RefSeq" id="XP_022824669.1">
    <property type="nucleotide sequence ID" value="XM_022968901.1"/>
</dbReference>
<keyword evidence="3" id="KW-1185">Reference proteome</keyword>
<evidence type="ECO:0000313" key="5">
    <source>
        <dbReference type="RefSeq" id="XP_022824669.1"/>
    </source>
</evidence>
<dbReference type="KEGG" id="sliu:111355147"/>
<proteinExistence type="predicted"/>
<dbReference type="Gene3D" id="2.60.40.10">
    <property type="entry name" value="Immunoglobulins"/>
    <property type="match status" value="2"/>
</dbReference>
<dbReference type="Proteomes" id="UP000301870">
    <property type="component" value="Chromosome 20"/>
</dbReference>
<dbReference type="AlphaFoldDB" id="A0A9J7IR31"/>
<dbReference type="OrthoDB" id="8049355at2759"/>
<reference evidence="4 5" key="1">
    <citation type="submission" date="2025-04" db="UniProtKB">
        <authorList>
            <consortium name="RefSeq"/>
        </authorList>
    </citation>
    <scope>IDENTIFICATION</scope>
    <source>
        <strain evidence="4 5">Ishihara</strain>
        <tissue evidence="4 5">Whole body</tissue>
    </source>
</reference>
<evidence type="ECO:0000313" key="3">
    <source>
        <dbReference type="Proteomes" id="UP000301870"/>
    </source>
</evidence>
<accession>A0A9J7IR31</accession>